<comment type="caution">
    <text evidence="1">The sequence shown here is derived from an EMBL/GenBank/DDBJ whole genome shotgun (WGS) entry which is preliminary data.</text>
</comment>
<protein>
    <submittedName>
        <fullName evidence="1">Uncharacterized protein</fullName>
    </submittedName>
</protein>
<reference evidence="2" key="1">
    <citation type="journal article" date="2019" name="Int. J. Syst. Evol. Microbiol.">
        <title>The Global Catalogue of Microorganisms (GCM) 10K type strain sequencing project: providing services to taxonomists for standard genome sequencing and annotation.</title>
        <authorList>
            <consortium name="The Broad Institute Genomics Platform"/>
            <consortium name="The Broad Institute Genome Sequencing Center for Infectious Disease"/>
            <person name="Wu L."/>
            <person name="Ma J."/>
        </authorList>
    </citation>
    <scope>NUCLEOTIDE SEQUENCE [LARGE SCALE GENOMIC DNA]</scope>
    <source>
        <strain evidence="2">S1</strain>
    </source>
</reference>
<gene>
    <name evidence="1" type="ORF">ACFQ4Y_15320</name>
</gene>
<evidence type="ECO:0000313" key="2">
    <source>
        <dbReference type="Proteomes" id="UP001597282"/>
    </source>
</evidence>
<keyword evidence="2" id="KW-1185">Reference proteome</keyword>
<accession>A0ABW4CBZ9</accession>
<proteinExistence type="predicted"/>
<name>A0ABW4CBZ9_9BACL</name>
<sequence length="132" mass="15336">MERWEKWIPIDNIPQKIYLDSFVDDNEGIAMTFSSEDGKKGILVRFEGIVLSYRNTDEGSLLKTWKLLGHHYGDGFYSRWSLFQVKNSEYLNWFLKESCGVYEPGKVLHYVFATPNDVVEVLSTYAPNVTIE</sequence>
<evidence type="ECO:0000313" key="1">
    <source>
        <dbReference type="EMBL" id="MFD1428277.1"/>
    </source>
</evidence>
<dbReference type="Proteomes" id="UP001597282">
    <property type="component" value="Unassembled WGS sequence"/>
</dbReference>
<organism evidence="1 2">
    <name type="scientific">Kroppenstedtia sanguinis</name>
    <dbReference type="NCBI Taxonomy" id="1380684"/>
    <lineage>
        <taxon>Bacteria</taxon>
        <taxon>Bacillati</taxon>
        <taxon>Bacillota</taxon>
        <taxon>Bacilli</taxon>
        <taxon>Bacillales</taxon>
        <taxon>Thermoactinomycetaceae</taxon>
        <taxon>Kroppenstedtia</taxon>
    </lineage>
</organism>
<dbReference type="EMBL" id="JBHTNU010000020">
    <property type="protein sequence ID" value="MFD1428277.1"/>
    <property type="molecule type" value="Genomic_DNA"/>
</dbReference>
<dbReference type="RefSeq" id="WP_380167032.1">
    <property type="nucleotide sequence ID" value="NZ_JBHTNU010000020.1"/>
</dbReference>